<name>A0ABN8SC89_9CNID</name>
<protein>
    <recommendedName>
        <fullName evidence="1">Dynein heavy chain C-terminal domain-containing protein</fullName>
    </recommendedName>
</protein>
<gene>
    <name evidence="2" type="ORF">PLOB_00041012</name>
</gene>
<dbReference type="InterPro" id="IPR026983">
    <property type="entry name" value="DHC"/>
</dbReference>
<organism evidence="2 3">
    <name type="scientific">Porites lobata</name>
    <dbReference type="NCBI Taxonomy" id="104759"/>
    <lineage>
        <taxon>Eukaryota</taxon>
        <taxon>Metazoa</taxon>
        <taxon>Cnidaria</taxon>
        <taxon>Anthozoa</taxon>
        <taxon>Hexacorallia</taxon>
        <taxon>Scleractinia</taxon>
        <taxon>Fungiina</taxon>
        <taxon>Poritidae</taxon>
        <taxon>Porites</taxon>
    </lineage>
</organism>
<comment type="caution">
    <text evidence="2">The sequence shown here is derived from an EMBL/GenBank/DDBJ whole genome shotgun (WGS) entry which is preliminary data.</text>
</comment>
<evidence type="ECO:0000313" key="2">
    <source>
        <dbReference type="EMBL" id="CAH3188590.1"/>
    </source>
</evidence>
<dbReference type="InterPro" id="IPR043160">
    <property type="entry name" value="Dynein_C_barrel"/>
</dbReference>
<dbReference type="PANTHER" id="PTHR22878:SF72">
    <property type="entry name" value="DYNEIN HEAVY CHAIN 3, AXONEMAL"/>
    <property type="match status" value="1"/>
</dbReference>
<dbReference type="PANTHER" id="PTHR22878">
    <property type="entry name" value="DYNEIN HEAVY CHAIN 6, AXONEMAL-LIKE-RELATED"/>
    <property type="match status" value="1"/>
</dbReference>
<dbReference type="Proteomes" id="UP001159405">
    <property type="component" value="Unassembled WGS sequence"/>
</dbReference>
<dbReference type="Gene3D" id="3.10.490.20">
    <property type="match status" value="1"/>
</dbReference>
<sequence length="176" mass="20156">MKTVLVQEMGLVVMSSELEEVASGILKGKIPGLWMKKSYPSLKPLGSYINDLIVRLKFLQAWYDIAFLPGSKQKCARKYSIPIDLLTFDFEVLGDNNYETPPENGVYVNALFMEGCRRDREKRVIGETHPKALYEACLFCGSNFVRRKRLLTGRIMSPLFIKQKRGEVRSLPRPLH</sequence>
<dbReference type="Pfam" id="PF18199">
    <property type="entry name" value="Dynein_C"/>
    <property type="match status" value="1"/>
</dbReference>
<dbReference type="EMBL" id="CALNXK010000636">
    <property type="protein sequence ID" value="CAH3188590.1"/>
    <property type="molecule type" value="Genomic_DNA"/>
</dbReference>
<accession>A0ABN8SC89</accession>
<proteinExistence type="predicted"/>
<keyword evidence="3" id="KW-1185">Reference proteome</keyword>
<evidence type="ECO:0000259" key="1">
    <source>
        <dbReference type="Pfam" id="PF18199"/>
    </source>
</evidence>
<evidence type="ECO:0000313" key="3">
    <source>
        <dbReference type="Proteomes" id="UP001159405"/>
    </source>
</evidence>
<feature type="domain" description="Dynein heavy chain C-terminal" evidence="1">
    <location>
        <begin position="9"/>
        <end position="169"/>
    </location>
</feature>
<dbReference type="Gene3D" id="1.20.1270.280">
    <property type="match status" value="1"/>
</dbReference>
<reference evidence="2 3" key="1">
    <citation type="submission" date="2022-05" db="EMBL/GenBank/DDBJ databases">
        <authorList>
            <consortium name="Genoscope - CEA"/>
            <person name="William W."/>
        </authorList>
    </citation>
    <scope>NUCLEOTIDE SEQUENCE [LARGE SCALE GENOMIC DNA]</scope>
</reference>
<dbReference type="InterPro" id="IPR041228">
    <property type="entry name" value="Dynein_C"/>
</dbReference>